<reference evidence="2" key="1">
    <citation type="submission" date="2023-03" db="EMBL/GenBank/DDBJ databases">
        <title>Actinorhabdospora filicis NBRC 111898.</title>
        <authorList>
            <person name="Ichikawa N."/>
            <person name="Sato H."/>
            <person name="Tonouchi N."/>
        </authorList>
    </citation>
    <scope>NUCLEOTIDE SEQUENCE</scope>
    <source>
        <strain evidence="2">NBRC 111898</strain>
    </source>
</reference>
<dbReference type="SUPFAM" id="SSF51735">
    <property type="entry name" value="NAD(P)-binding Rossmann-fold domains"/>
    <property type="match status" value="1"/>
</dbReference>
<proteinExistence type="predicted"/>
<dbReference type="GO" id="GO:0005737">
    <property type="term" value="C:cytoplasm"/>
    <property type="evidence" value="ECO:0007669"/>
    <property type="project" value="TreeGrafter"/>
</dbReference>
<name>A0A9W6STF8_9ACTN</name>
<evidence type="ECO:0000259" key="1">
    <source>
        <dbReference type="Pfam" id="PF01370"/>
    </source>
</evidence>
<evidence type="ECO:0000313" key="2">
    <source>
        <dbReference type="EMBL" id="GLZ81645.1"/>
    </source>
</evidence>
<dbReference type="RefSeq" id="WP_285667179.1">
    <property type="nucleotide sequence ID" value="NZ_BSTX01000006.1"/>
</dbReference>
<dbReference type="PANTHER" id="PTHR48079">
    <property type="entry name" value="PROTEIN YEEZ"/>
    <property type="match status" value="1"/>
</dbReference>
<dbReference type="AlphaFoldDB" id="A0A9W6STF8"/>
<feature type="domain" description="NAD-dependent epimerase/dehydratase" evidence="1">
    <location>
        <begin position="3"/>
        <end position="224"/>
    </location>
</feature>
<dbReference type="Gene3D" id="3.40.50.720">
    <property type="entry name" value="NAD(P)-binding Rossmann-like Domain"/>
    <property type="match status" value="1"/>
</dbReference>
<comment type="caution">
    <text evidence="2">The sequence shown here is derived from an EMBL/GenBank/DDBJ whole genome shotgun (WGS) entry which is preliminary data.</text>
</comment>
<dbReference type="GO" id="GO:0004029">
    <property type="term" value="F:aldehyde dehydrogenase (NAD+) activity"/>
    <property type="evidence" value="ECO:0007669"/>
    <property type="project" value="TreeGrafter"/>
</dbReference>
<dbReference type="Proteomes" id="UP001165079">
    <property type="component" value="Unassembled WGS sequence"/>
</dbReference>
<protein>
    <submittedName>
        <fullName evidence="2">dTDP-glucose 4,6-dehydratase</fullName>
    </submittedName>
</protein>
<sequence>MRILLAGATGVIGRPLVTALEARGHEVVAITRRPRKDAVVADVLDRDALLKAVAGLRADVIVQQLTALAKPPRNGADLAATNRLRTEGTANLLAVARETGATRYIGQSMFFGYGLRPGRTRPITEDEPFGETVGGGMDAAVFALRDAENLPFAEPGLDAVALRYGMFYGTMDAMSLMVGMVRKRMLPLPRGGTGLLSLIHVDDAVSATVAAIERGRGGEAYNIADDEPVGLDVYVDALARAVGARRPLRVPVWLLRVLSPYFATMATGTSLPVSNAKAARELDWRPRRPSYREGLAELVVEA</sequence>
<dbReference type="PANTHER" id="PTHR48079:SF6">
    <property type="entry name" value="NAD(P)-BINDING DOMAIN-CONTAINING PROTEIN-RELATED"/>
    <property type="match status" value="1"/>
</dbReference>
<dbReference type="InterPro" id="IPR051783">
    <property type="entry name" value="NAD(P)-dependent_oxidoreduct"/>
</dbReference>
<dbReference type="InterPro" id="IPR001509">
    <property type="entry name" value="Epimerase_deHydtase"/>
</dbReference>
<dbReference type="EMBL" id="BSTX01000006">
    <property type="protein sequence ID" value="GLZ81645.1"/>
    <property type="molecule type" value="Genomic_DNA"/>
</dbReference>
<accession>A0A9W6STF8</accession>
<dbReference type="InterPro" id="IPR036291">
    <property type="entry name" value="NAD(P)-bd_dom_sf"/>
</dbReference>
<organism evidence="2 3">
    <name type="scientific">Actinorhabdospora filicis</name>
    <dbReference type="NCBI Taxonomy" id="1785913"/>
    <lineage>
        <taxon>Bacteria</taxon>
        <taxon>Bacillati</taxon>
        <taxon>Actinomycetota</taxon>
        <taxon>Actinomycetes</taxon>
        <taxon>Micromonosporales</taxon>
        <taxon>Micromonosporaceae</taxon>
        <taxon>Actinorhabdospora</taxon>
    </lineage>
</organism>
<dbReference type="Pfam" id="PF01370">
    <property type="entry name" value="Epimerase"/>
    <property type="match status" value="1"/>
</dbReference>
<evidence type="ECO:0000313" key="3">
    <source>
        <dbReference type="Proteomes" id="UP001165079"/>
    </source>
</evidence>
<gene>
    <name evidence="2" type="ORF">Afil01_64520</name>
</gene>
<keyword evidence="3" id="KW-1185">Reference proteome</keyword>